<reference evidence="1 2" key="1">
    <citation type="journal article" date="2012" name="PLoS Pathog.">
        <title>Diverse lifestyles and strategies of plant pathogenesis encoded in the genomes of eighteen Dothideomycetes fungi.</title>
        <authorList>
            <person name="Ohm R.A."/>
            <person name="Feau N."/>
            <person name="Henrissat B."/>
            <person name="Schoch C.L."/>
            <person name="Horwitz B.A."/>
            <person name="Barry K.W."/>
            <person name="Condon B.J."/>
            <person name="Copeland A.C."/>
            <person name="Dhillon B."/>
            <person name="Glaser F."/>
            <person name="Hesse C.N."/>
            <person name="Kosti I."/>
            <person name="LaButti K."/>
            <person name="Lindquist E.A."/>
            <person name="Lucas S."/>
            <person name="Salamov A.A."/>
            <person name="Bradshaw R.E."/>
            <person name="Ciuffetti L."/>
            <person name="Hamelin R.C."/>
            <person name="Kema G.H.J."/>
            <person name="Lawrence C."/>
            <person name="Scott J.A."/>
            <person name="Spatafora J.W."/>
            <person name="Turgeon B.G."/>
            <person name="de Wit P.J.G.M."/>
            <person name="Zhong S."/>
            <person name="Goodwin S.B."/>
            <person name="Grigoriev I.V."/>
        </authorList>
    </citation>
    <scope>NUCLEOTIDE SEQUENCE [LARGE SCALE GENOMIC DNA]</scope>
    <source>
        <strain evidence="2">ND90Pr / ATCC 201652</strain>
    </source>
</reference>
<proteinExistence type="predicted"/>
<gene>
    <name evidence="1" type="ORF">COCSADRAFT_263942</name>
</gene>
<dbReference type="RefSeq" id="XP_007705670.1">
    <property type="nucleotide sequence ID" value="XM_007707480.1"/>
</dbReference>
<dbReference type="AlphaFoldDB" id="M2SN52"/>
<dbReference type="EMBL" id="KB445655">
    <property type="protein sequence ID" value="EMD58566.1"/>
    <property type="molecule type" value="Genomic_DNA"/>
</dbReference>
<protein>
    <submittedName>
        <fullName evidence="1">Uncharacterized protein</fullName>
    </submittedName>
</protein>
<reference evidence="2" key="2">
    <citation type="journal article" date="2013" name="PLoS Genet.">
        <title>Comparative genome structure, secondary metabolite, and effector coding capacity across Cochliobolus pathogens.</title>
        <authorList>
            <person name="Condon B.J."/>
            <person name="Leng Y."/>
            <person name="Wu D."/>
            <person name="Bushley K.E."/>
            <person name="Ohm R.A."/>
            <person name="Otillar R."/>
            <person name="Martin J."/>
            <person name="Schackwitz W."/>
            <person name="Grimwood J."/>
            <person name="MohdZainudin N."/>
            <person name="Xue C."/>
            <person name="Wang R."/>
            <person name="Manning V.A."/>
            <person name="Dhillon B."/>
            <person name="Tu Z.J."/>
            <person name="Steffenson B.J."/>
            <person name="Salamov A."/>
            <person name="Sun H."/>
            <person name="Lowry S."/>
            <person name="LaButti K."/>
            <person name="Han J."/>
            <person name="Copeland A."/>
            <person name="Lindquist E."/>
            <person name="Barry K."/>
            <person name="Schmutz J."/>
            <person name="Baker S.E."/>
            <person name="Ciuffetti L.M."/>
            <person name="Grigoriev I.V."/>
            <person name="Zhong S."/>
            <person name="Turgeon B.G."/>
        </authorList>
    </citation>
    <scope>NUCLEOTIDE SEQUENCE [LARGE SCALE GENOMIC DNA]</scope>
    <source>
        <strain evidence="2">ND90Pr / ATCC 201652</strain>
    </source>
</reference>
<dbReference type="Proteomes" id="UP000016934">
    <property type="component" value="Unassembled WGS sequence"/>
</dbReference>
<name>M2SN52_COCSN</name>
<evidence type="ECO:0000313" key="1">
    <source>
        <dbReference type="EMBL" id="EMD58566.1"/>
    </source>
</evidence>
<organism evidence="1 2">
    <name type="scientific">Cochliobolus sativus (strain ND90Pr / ATCC 201652)</name>
    <name type="common">Common root rot and spot blotch fungus</name>
    <name type="synonym">Bipolaris sorokiniana</name>
    <dbReference type="NCBI Taxonomy" id="665912"/>
    <lineage>
        <taxon>Eukaryota</taxon>
        <taxon>Fungi</taxon>
        <taxon>Dikarya</taxon>
        <taxon>Ascomycota</taxon>
        <taxon>Pezizomycotina</taxon>
        <taxon>Dothideomycetes</taxon>
        <taxon>Pleosporomycetidae</taxon>
        <taxon>Pleosporales</taxon>
        <taxon>Pleosporineae</taxon>
        <taxon>Pleosporaceae</taxon>
        <taxon>Bipolaris</taxon>
    </lineage>
</organism>
<keyword evidence="2" id="KW-1185">Reference proteome</keyword>
<dbReference type="GeneID" id="19135498"/>
<dbReference type="KEGG" id="bsc:COCSADRAFT_263942"/>
<accession>M2SN52</accession>
<sequence>MWLERSCSFLRWFFVFQSLGYPTLIFPPSLSRFLFVCFARENDNSHDVNGYESLYFLVFLVRSGDMRGLTFALTWRGAGALRASGMDKGVLYI</sequence>
<evidence type="ECO:0000313" key="2">
    <source>
        <dbReference type="Proteomes" id="UP000016934"/>
    </source>
</evidence>
<dbReference type="HOGENOM" id="CLU_2399520_0_0_1"/>